<proteinExistence type="predicted"/>
<dbReference type="EMBL" id="LT629704">
    <property type="protein sequence ID" value="SDN08105.1"/>
    <property type="molecule type" value="Genomic_DNA"/>
</dbReference>
<reference evidence="2 3" key="2">
    <citation type="submission" date="2016-10" db="EMBL/GenBank/DDBJ databases">
        <authorList>
            <person name="de Groot N.N."/>
        </authorList>
    </citation>
    <scope>NUCLEOTIDE SEQUENCE [LARGE SCALE GENOMIC DNA]</scope>
    <source>
        <strain evidence="2 3">BS2772</strain>
    </source>
</reference>
<dbReference type="Proteomes" id="UP000748067">
    <property type="component" value="Unassembled WGS sequence"/>
</dbReference>
<sequence length="30" mass="3384">MCKPSGYLIGIYLEEGSDVVGRVSSYLYQR</sequence>
<evidence type="ECO:0000313" key="1">
    <source>
        <dbReference type="EMBL" id="KAF2410558.1"/>
    </source>
</evidence>
<protein>
    <submittedName>
        <fullName evidence="2">Uncharacterized protein</fullName>
    </submittedName>
</protein>
<reference evidence="1 4" key="1">
    <citation type="submission" date="2015-01" db="EMBL/GenBank/DDBJ databases">
        <title>Genome Sequence of Pseudomonas antarctica CMS 35.</title>
        <authorList>
            <person name="Voget S."/>
            <person name="Chow J."/>
            <person name="Daniel R."/>
            <person name="Streit W."/>
        </authorList>
    </citation>
    <scope>NUCLEOTIDE SEQUENCE [LARGE SCALE GENOMIC DNA]</scope>
    <source>
        <strain evidence="1 4">CMS 35</strain>
    </source>
</reference>
<organism evidence="2 3">
    <name type="scientific">Pseudomonas antarctica</name>
    <dbReference type="NCBI Taxonomy" id="219572"/>
    <lineage>
        <taxon>Bacteria</taxon>
        <taxon>Pseudomonadati</taxon>
        <taxon>Pseudomonadota</taxon>
        <taxon>Gammaproteobacteria</taxon>
        <taxon>Pseudomonadales</taxon>
        <taxon>Pseudomonadaceae</taxon>
        <taxon>Pseudomonas</taxon>
    </lineage>
</organism>
<dbReference type="AlphaFoldDB" id="A0A1G9YHW5"/>
<name>A0A1G9YHW5_9PSED</name>
<keyword evidence="4" id="KW-1185">Reference proteome</keyword>
<gene>
    <name evidence="1" type="ORF">PSAN_29900</name>
    <name evidence="2" type="ORF">SAMN04490179_2403</name>
</gene>
<dbReference type="Proteomes" id="UP000182470">
    <property type="component" value="Chromosome I"/>
</dbReference>
<evidence type="ECO:0000313" key="4">
    <source>
        <dbReference type="Proteomes" id="UP000748067"/>
    </source>
</evidence>
<evidence type="ECO:0000313" key="3">
    <source>
        <dbReference type="Proteomes" id="UP000182470"/>
    </source>
</evidence>
<dbReference type="EMBL" id="JXDI01000001">
    <property type="protein sequence ID" value="KAF2410558.1"/>
    <property type="molecule type" value="Genomic_DNA"/>
</dbReference>
<evidence type="ECO:0000313" key="2">
    <source>
        <dbReference type="EMBL" id="SDN08105.1"/>
    </source>
</evidence>
<accession>A0A1G9YHW5</accession>